<accession>A0ABD6CGL3</accession>
<evidence type="ECO:0000313" key="4">
    <source>
        <dbReference type="Proteomes" id="UP001597119"/>
    </source>
</evidence>
<feature type="compositionally biased region" description="Polar residues" evidence="1">
    <location>
        <begin position="18"/>
        <end position="29"/>
    </location>
</feature>
<dbReference type="Pfam" id="PF26492">
    <property type="entry name" value="DUF8160"/>
    <property type="match status" value="1"/>
</dbReference>
<proteinExistence type="predicted"/>
<dbReference type="EMBL" id="JBHUDJ010000015">
    <property type="protein sequence ID" value="MFD1589457.1"/>
    <property type="molecule type" value="Genomic_DNA"/>
</dbReference>
<evidence type="ECO:0000256" key="1">
    <source>
        <dbReference type="SAM" id="MobiDB-lite"/>
    </source>
</evidence>
<protein>
    <recommendedName>
        <fullName evidence="2">DUF8160 domain-containing protein</fullName>
    </recommendedName>
</protein>
<feature type="domain" description="DUF8160" evidence="2">
    <location>
        <begin position="19"/>
        <end position="115"/>
    </location>
</feature>
<keyword evidence="4" id="KW-1185">Reference proteome</keyword>
<name>A0ABD6CGL3_9EURY</name>
<reference evidence="3 4" key="1">
    <citation type="journal article" date="2019" name="Int. J. Syst. Evol. Microbiol.">
        <title>The Global Catalogue of Microorganisms (GCM) 10K type strain sequencing project: providing services to taxonomists for standard genome sequencing and annotation.</title>
        <authorList>
            <consortium name="The Broad Institute Genomics Platform"/>
            <consortium name="The Broad Institute Genome Sequencing Center for Infectious Disease"/>
            <person name="Wu L."/>
            <person name="Ma J."/>
        </authorList>
    </citation>
    <scope>NUCLEOTIDE SEQUENCE [LARGE SCALE GENOMIC DNA]</scope>
    <source>
        <strain evidence="3 4">CGMCC 1.12125</strain>
    </source>
</reference>
<comment type="caution">
    <text evidence="3">The sequence shown here is derived from an EMBL/GenBank/DDBJ whole genome shotgun (WGS) entry which is preliminary data.</text>
</comment>
<dbReference type="InterPro" id="IPR058474">
    <property type="entry name" value="DUF8160"/>
</dbReference>
<evidence type="ECO:0000259" key="2">
    <source>
        <dbReference type="Pfam" id="PF26492"/>
    </source>
</evidence>
<evidence type="ECO:0000313" key="3">
    <source>
        <dbReference type="EMBL" id="MFD1589457.1"/>
    </source>
</evidence>
<dbReference type="RefSeq" id="WP_247381074.1">
    <property type="nucleotide sequence ID" value="NZ_JALLGV010000009.1"/>
</dbReference>
<dbReference type="Proteomes" id="UP001597119">
    <property type="component" value="Unassembled WGS sequence"/>
</dbReference>
<feature type="compositionally biased region" description="Basic and acidic residues" evidence="1">
    <location>
        <begin position="31"/>
        <end position="40"/>
    </location>
</feature>
<organism evidence="3 4">
    <name type="scientific">Halorientalis brevis</name>
    <dbReference type="NCBI Taxonomy" id="1126241"/>
    <lineage>
        <taxon>Archaea</taxon>
        <taxon>Methanobacteriati</taxon>
        <taxon>Methanobacteriota</taxon>
        <taxon>Stenosarchaea group</taxon>
        <taxon>Halobacteria</taxon>
        <taxon>Halobacteriales</taxon>
        <taxon>Haloarculaceae</taxon>
        <taxon>Halorientalis</taxon>
    </lineage>
</organism>
<gene>
    <name evidence="3" type="ORF">ACFR9U_20975</name>
</gene>
<sequence>MSGPSSPKRSSEGDLPNVGTQPSQSSTEFFSGEHAHTDAPRVKHVQKEWGHRNIYVPDALDEALDSVRADLGDSVEAEFGGQMAVTRHFYPVLIKLGLAQISDLSPAEFAAEVETIPGVGANEFTE</sequence>
<dbReference type="AlphaFoldDB" id="A0ABD6CGL3"/>
<feature type="region of interest" description="Disordered" evidence="1">
    <location>
        <begin position="1"/>
        <end position="40"/>
    </location>
</feature>